<feature type="non-terminal residue" evidence="2">
    <location>
        <position position="1"/>
    </location>
</feature>
<accession>A0ABD0QAD0</accession>
<comment type="caution">
    <text evidence="2">The sequence shown here is derived from an EMBL/GenBank/DDBJ whole genome shotgun (WGS) entry which is preliminary data.</text>
</comment>
<keyword evidence="3" id="KW-1185">Reference proteome</keyword>
<evidence type="ECO:0000313" key="2">
    <source>
        <dbReference type="EMBL" id="KAL0183210.1"/>
    </source>
</evidence>
<feature type="non-terminal residue" evidence="2">
    <location>
        <position position="79"/>
    </location>
</feature>
<proteinExistence type="predicted"/>
<feature type="compositionally biased region" description="Polar residues" evidence="1">
    <location>
        <begin position="1"/>
        <end position="10"/>
    </location>
</feature>
<dbReference type="EMBL" id="JAMKFB020000010">
    <property type="protein sequence ID" value="KAL0183210.1"/>
    <property type="molecule type" value="Genomic_DNA"/>
</dbReference>
<evidence type="ECO:0000256" key="1">
    <source>
        <dbReference type="SAM" id="MobiDB-lite"/>
    </source>
</evidence>
<sequence length="79" mass="8692">CAMGPRSTQKQRQRTEPLQAWSSSKCADVPVGTCSCLRWSSGKLSNMTGTAKRLSRLPVPPLWHYALPRSSPSHLLMPA</sequence>
<organism evidence="2 3">
    <name type="scientific">Cirrhinus mrigala</name>
    <name type="common">Mrigala</name>
    <dbReference type="NCBI Taxonomy" id="683832"/>
    <lineage>
        <taxon>Eukaryota</taxon>
        <taxon>Metazoa</taxon>
        <taxon>Chordata</taxon>
        <taxon>Craniata</taxon>
        <taxon>Vertebrata</taxon>
        <taxon>Euteleostomi</taxon>
        <taxon>Actinopterygii</taxon>
        <taxon>Neopterygii</taxon>
        <taxon>Teleostei</taxon>
        <taxon>Ostariophysi</taxon>
        <taxon>Cypriniformes</taxon>
        <taxon>Cyprinidae</taxon>
        <taxon>Labeoninae</taxon>
        <taxon>Labeonini</taxon>
        <taxon>Cirrhinus</taxon>
    </lineage>
</organism>
<reference evidence="2 3" key="1">
    <citation type="submission" date="2024-05" db="EMBL/GenBank/DDBJ databases">
        <title>Genome sequencing and assembly of Indian major carp, Cirrhinus mrigala (Hamilton, 1822).</title>
        <authorList>
            <person name="Mohindra V."/>
            <person name="Chowdhury L.M."/>
            <person name="Lal K."/>
            <person name="Jena J.K."/>
        </authorList>
    </citation>
    <scope>NUCLEOTIDE SEQUENCE [LARGE SCALE GENOMIC DNA]</scope>
    <source>
        <strain evidence="2">CM1030</strain>
        <tissue evidence="2">Blood</tissue>
    </source>
</reference>
<gene>
    <name evidence="2" type="ORF">M9458_022585</name>
</gene>
<feature type="region of interest" description="Disordered" evidence="1">
    <location>
        <begin position="1"/>
        <end position="20"/>
    </location>
</feature>
<dbReference type="Proteomes" id="UP001529510">
    <property type="component" value="Unassembled WGS sequence"/>
</dbReference>
<protein>
    <submittedName>
        <fullName evidence="2">Uncharacterized protein</fullName>
    </submittedName>
</protein>
<dbReference type="AlphaFoldDB" id="A0ABD0QAD0"/>
<evidence type="ECO:0000313" key="3">
    <source>
        <dbReference type="Proteomes" id="UP001529510"/>
    </source>
</evidence>
<name>A0ABD0QAD0_CIRMR</name>